<protein>
    <submittedName>
        <fullName evidence="1">Uncharacterized protein</fullName>
    </submittedName>
</protein>
<dbReference type="AlphaFoldDB" id="X0RUY4"/>
<name>X0RUY4_9ZZZZ</name>
<organism evidence="1">
    <name type="scientific">marine sediment metagenome</name>
    <dbReference type="NCBI Taxonomy" id="412755"/>
    <lineage>
        <taxon>unclassified sequences</taxon>
        <taxon>metagenomes</taxon>
        <taxon>ecological metagenomes</taxon>
    </lineage>
</organism>
<dbReference type="EMBL" id="BARS01006282">
    <property type="protein sequence ID" value="GAF67547.1"/>
    <property type="molecule type" value="Genomic_DNA"/>
</dbReference>
<accession>X0RUY4</accession>
<comment type="caution">
    <text evidence="1">The sequence shown here is derived from an EMBL/GenBank/DDBJ whole genome shotgun (WGS) entry which is preliminary data.</text>
</comment>
<evidence type="ECO:0000313" key="1">
    <source>
        <dbReference type="EMBL" id="GAF67547.1"/>
    </source>
</evidence>
<proteinExistence type="predicted"/>
<sequence length="85" mass="10060">MIKKNVKSIFVGKVGIPQKYVENAIERKEDLCLVHQAETMIIPWEQLEKKGTVGDEVFLDKFNDGKYYRLIYFKWKPSIIQKKLI</sequence>
<reference evidence="1" key="1">
    <citation type="journal article" date="2014" name="Front. Microbiol.">
        <title>High frequency of phylogenetically diverse reductive dehalogenase-homologous genes in deep subseafloor sedimentary metagenomes.</title>
        <authorList>
            <person name="Kawai M."/>
            <person name="Futagami T."/>
            <person name="Toyoda A."/>
            <person name="Takaki Y."/>
            <person name="Nishi S."/>
            <person name="Hori S."/>
            <person name="Arai W."/>
            <person name="Tsubouchi T."/>
            <person name="Morono Y."/>
            <person name="Uchiyama I."/>
            <person name="Ito T."/>
            <person name="Fujiyama A."/>
            <person name="Inagaki F."/>
            <person name="Takami H."/>
        </authorList>
    </citation>
    <scope>NUCLEOTIDE SEQUENCE</scope>
    <source>
        <strain evidence="1">Expedition CK06-06</strain>
    </source>
</reference>
<gene>
    <name evidence="1" type="ORF">S01H1_12265</name>
</gene>